<feature type="compositionally biased region" description="Low complexity" evidence="6">
    <location>
        <begin position="534"/>
        <end position="546"/>
    </location>
</feature>
<keyword evidence="9" id="KW-1185">Reference proteome</keyword>
<evidence type="ECO:0000256" key="5">
    <source>
        <dbReference type="ARBA" id="ARBA00023136"/>
    </source>
</evidence>
<dbReference type="InterPro" id="IPR050367">
    <property type="entry name" value="APC_superfamily"/>
</dbReference>
<evidence type="ECO:0008006" key="10">
    <source>
        <dbReference type="Google" id="ProtNLM"/>
    </source>
</evidence>
<dbReference type="GO" id="GO:0005886">
    <property type="term" value="C:plasma membrane"/>
    <property type="evidence" value="ECO:0007669"/>
    <property type="project" value="UniProtKB-SubCell"/>
</dbReference>
<dbReference type="STRING" id="1344416.A0A139AL71"/>
<dbReference type="Pfam" id="PF13520">
    <property type="entry name" value="AA_permease_2"/>
    <property type="match status" value="1"/>
</dbReference>
<dbReference type="OMA" id="ANAIMCK"/>
<feature type="region of interest" description="Disordered" evidence="6">
    <location>
        <begin position="491"/>
        <end position="511"/>
    </location>
</feature>
<organism evidence="8 9">
    <name type="scientific">Gonapodya prolifera (strain JEL478)</name>
    <name type="common">Monoblepharis prolifera</name>
    <dbReference type="NCBI Taxonomy" id="1344416"/>
    <lineage>
        <taxon>Eukaryota</taxon>
        <taxon>Fungi</taxon>
        <taxon>Fungi incertae sedis</taxon>
        <taxon>Chytridiomycota</taxon>
        <taxon>Chytridiomycota incertae sedis</taxon>
        <taxon>Monoblepharidomycetes</taxon>
        <taxon>Monoblepharidales</taxon>
        <taxon>Gonapodyaceae</taxon>
        <taxon>Gonapodya</taxon>
    </lineage>
</organism>
<proteinExistence type="predicted"/>
<dbReference type="OrthoDB" id="3900342at2759"/>
<feature type="transmembrane region" description="Helical" evidence="7">
    <location>
        <begin position="48"/>
        <end position="67"/>
    </location>
</feature>
<feature type="transmembrane region" description="Helical" evidence="7">
    <location>
        <begin position="202"/>
        <end position="221"/>
    </location>
</feature>
<dbReference type="InterPro" id="IPR002293">
    <property type="entry name" value="AA/rel_permease1"/>
</dbReference>
<dbReference type="EMBL" id="KQ965746">
    <property type="protein sequence ID" value="KXS17546.1"/>
    <property type="molecule type" value="Genomic_DNA"/>
</dbReference>
<feature type="region of interest" description="Disordered" evidence="6">
    <location>
        <begin position="524"/>
        <end position="584"/>
    </location>
</feature>
<gene>
    <name evidence="8" type="ORF">M427DRAFT_68366</name>
</gene>
<keyword evidence="3 7" id="KW-0812">Transmembrane</keyword>
<evidence type="ECO:0000256" key="4">
    <source>
        <dbReference type="ARBA" id="ARBA00022989"/>
    </source>
</evidence>
<evidence type="ECO:0000256" key="7">
    <source>
        <dbReference type="SAM" id="Phobius"/>
    </source>
</evidence>
<dbReference type="PANTHER" id="PTHR42770">
    <property type="entry name" value="AMINO ACID TRANSPORTER-RELATED"/>
    <property type="match status" value="1"/>
</dbReference>
<feature type="transmembrane region" description="Helical" evidence="7">
    <location>
        <begin position="15"/>
        <end position="36"/>
    </location>
</feature>
<evidence type="ECO:0000256" key="6">
    <source>
        <dbReference type="SAM" id="MobiDB-lite"/>
    </source>
</evidence>
<evidence type="ECO:0000313" key="9">
    <source>
        <dbReference type="Proteomes" id="UP000070544"/>
    </source>
</evidence>
<feature type="transmembrane region" description="Helical" evidence="7">
    <location>
        <begin position="368"/>
        <end position="393"/>
    </location>
</feature>
<name>A0A139AL71_GONPJ</name>
<keyword evidence="2" id="KW-1003">Cell membrane</keyword>
<sequence length="599" mass="64471">MPQEYYDKRKLAKPAAGRVGVWGMLMCMALSGSFYGPHPGLNEGFGNFILAFIVVTTLMLILVLSMAELTASLPFSGGPAVFAHAAFDGSYIARCVIGYSYIASYILGSATAAVDFGTSLTIIFGTPVQVEPVWWLVVFAGCIALCNAPPHRMFWGTFFVAVAVMGTILILPPINAAAKYEWGLVVGEDSGTTLFNDNVAGFFRAAMYCTWFYLGVEIFAVMGEELQDPREDVAPAAQWSFYTFVVTAMYMIVVGYASIPIADFSAQDYPLVYVAHQLYDPDGTATWMDPVLYALAVLPNAVSFQIGMIAYSRHIYTLSRAGYLPQSLSITVTPFTSYPTPLYSMVAGSVVAYIVGIAYWYLDSKIAFVGNIVTGVSVMFNLVAYSIDMFAFVQIRRLIPTLPRPFVSPLGVPGAIVGMIGFIILFIGGVILMQEFRAGLVVLGVVLVIGAPYYWFVVLPRVSGRAIEKPFLQAHLKFLIMDASHKSARSTVGQASHHVSSKPGIDEPANPGIARSATVGRMIGNTGKTMQPEAGVAQAASLAQAQTTSHSRRTSLQTEAPPSQMEGAGASPGQFAPPTKKGEALRWAQDVAKDALGLL</sequence>
<keyword evidence="5 7" id="KW-0472">Membrane</keyword>
<feature type="transmembrane region" description="Helical" evidence="7">
    <location>
        <begin position="342"/>
        <end position="362"/>
    </location>
</feature>
<comment type="subcellular location">
    <subcellularLocation>
        <location evidence="1">Cell membrane</location>
        <topology evidence="1">Multi-pass membrane protein</topology>
    </subcellularLocation>
</comment>
<dbReference type="Proteomes" id="UP000070544">
    <property type="component" value="Unassembled WGS sequence"/>
</dbReference>
<reference evidence="8 9" key="1">
    <citation type="journal article" date="2015" name="Genome Biol. Evol.">
        <title>Phylogenomic analyses indicate that early fungi evolved digesting cell walls of algal ancestors of land plants.</title>
        <authorList>
            <person name="Chang Y."/>
            <person name="Wang S."/>
            <person name="Sekimoto S."/>
            <person name="Aerts A.L."/>
            <person name="Choi C."/>
            <person name="Clum A."/>
            <person name="LaButti K.M."/>
            <person name="Lindquist E.A."/>
            <person name="Yee Ngan C."/>
            <person name="Ohm R.A."/>
            <person name="Salamov A.A."/>
            <person name="Grigoriev I.V."/>
            <person name="Spatafora J.W."/>
            <person name="Berbee M.L."/>
        </authorList>
    </citation>
    <scope>NUCLEOTIDE SEQUENCE [LARGE SCALE GENOMIC DNA]</scope>
    <source>
        <strain evidence="8 9">JEL478</strain>
    </source>
</reference>
<evidence type="ECO:0000256" key="2">
    <source>
        <dbReference type="ARBA" id="ARBA00022475"/>
    </source>
</evidence>
<feature type="transmembrane region" description="Helical" evidence="7">
    <location>
        <begin position="438"/>
        <end position="459"/>
    </location>
</feature>
<feature type="transmembrane region" description="Helical" evidence="7">
    <location>
        <begin position="155"/>
        <end position="174"/>
    </location>
</feature>
<accession>A0A139AL71</accession>
<protein>
    <recommendedName>
        <fullName evidence="10">Amino acid permease/ SLC12A domain-containing protein</fullName>
    </recommendedName>
</protein>
<feature type="transmembrane region" description="Helical" evidence="7">
    <location>
        <begin position="73"/>
        <end position="93"/>
    </location>
</feature>
<feature type="transmembrane region" description="Helical" evidence="7">
    <location>
        <begin position="291"/>
        <end position="311"/>
    </location>
</feature>
<keyword evidence="4 7" id="KW-1133">Transmembrane helix</keyword>
<evidence type="ECO:0000256" key="3">
    <source>
        <dbReference type="ARBA" id="ARBA00022692"/>
    </source>
</evidence>
<feature type="transmembrane region" description="Helical" evidence="7">
    <location>
        <begin position="405"/>
        <end position="432"/>
    </location>
</feature>
<dbReference type="Gene3D" id="1.20.1740.10">
    <property type="entry name" value="Amino acid/polyamine transporter I"/>
    <property type="match status" value="1"/>
</dbReference>
<dbReference type="GO" id="GO:0022857">
    <property type="term" value="F:transmembrane transporter activity"/>
    <property type="evidence" value="ECO:0007669"/>
    <property type="project" value="InterPro"/>
</dbReference>
<evidence type="ECO:0000256" key="1">
    <source>
        <dbReference type="ARBA" id="ARBA00004651"/>
    </source>
</evidence>
<dbReference type="AlphaFoldDB" id="A0A139AL71"/>
<dbReference type="PANTHER" id="PTHR42770:SF7">
    <property type="entry name" value="MEMBRANE PROTEIN"/>
    <property type="match status" value="1"/>
</dbReference>
<feature type="transmembrane region" description="Helical" evidence="7">
    <location>
        <begin position="241"/>
        <end position="262"/>
    </location>
</feature>
<evidence type="ECO:0000313" key="8">
    <source>
        <dbReference type="EMBL" id="KXS17546.1"/>
    </source>
</evidence>